<reference evidence="1 2" key="1">
    <citation type="journal article" date="2018" name="Nat. Biotechnol.">
        <title>A standardized bacterial taxonomy based on genome phylogeny substantially revises the tree of life.</title>
        <authorList>
            <person name="Parks D.H."/>
            <person name="Chuvochina M."/>
            <person name="Waite D.W."/>
            <person name="Rinke C."/>
            <person name="Skarshewski A."/>
            <person name="Chaumeil P.A."/>
            <person name="Hugenholtz P."/>
        </authorList>
    </citation>
    <scope>NUCLEOTIDE SEQUENCE [LARGE SCALE GENOMIC DNA]</scope>
    <source>
        <strain evidence="1">UBA12529</strain>
    </source>
</reference>
<evidence type="ECO:0000313" key="1">
    <source>
        <dbReference type="EMBL" id="HAA83175.1"/>
    </source>
</evidence>
<protein>
    <submittedName>
        <fullName evidence="1">Uncharacterized protein</fullName>
    </submittedName>
</protein>
<dbReference type="EMBL" id="DLVE01000002">
    <property type="protein sequence ID" value="HAA83175.1"/>
    <property type="molecule type" value="Genomic_DNA"/>
</dbReference>
<gene>
    <name evidence="1" type="ORF">DCE01_00040</name>
</gene>
<organism evidence="1 2">
    <name type="scientific">Thermodesulfobacterium commune</name>
    <dbReference type="NCBI Taxonomy" id="1741"/>
    <lineage>
        <taxon>Bacteria</taxon>
        <taxon>Pseudomonadati</taxon>
        <taxon>Thermodesulfobacteriota</taxon>
        <taxon>Thermodesulfobacteria</taxon>
        <taxon>Thermodesulfobacteriales</taxon>
        <taxon>Thermodesulfobacteriaceae</taxon>
        <taxon>Thermodesulfobacterium</taxon>
    </lineage>
</organism>
<evidence type="ECO:0000313" key="2">
    <source>
        <dbReference type="Proteomes" id="UP000257240"/>
    </source>
</evidence>
<comment type="caution">
    <text evidence="1">The sequence shown here is derived from an EMBL/GenBank/DDBJ whole genome shotgun (WGS) entry which is preliminary data.</text>
</comment>
<name>A0A3B8N218_9BACT</name>
<dbReference type="Proteomes" id="UP000257240">
    <property type="component" value="Unassembled WGS sequence"/>
</dbReference>
<accession>A0A3B8N218</accession>
<sequence>MHGLGAPLAFALSQDQTLRENLSWPPAYKQAGRNLQSNLKRNCGALANAIQFSKNTSNKKLKQLLNLSRAFEKNFQRTKFNITQPVFLSRGLSTLLKTTPTLNFLTKNNLARKLNLTQPCKLSRGFLNFISNFFLPLLTKNNLKLDKKNTLNFWVVNPLFKKIIFLNYMESRLDDYTIFTLFFSFIKIIVCDKKHLS</sequence>
<proteinExistence type="predicted"/>
<dbReference type="AlphaFoldDB" id="A0A3B8N218"/>